<comment type="subunit">
    <text evidence="10">Monomer.</text>
</comment>
<evidence type="ECO:0000256" key="1">
    <source>
        <dbReference type="ARBA" id="ARBA00001946"/>
    </source>
</evidence>
<evidence type="ECO:0000256" key="7">
    <source>
        <dbReference type="ARBA" id="ARBA00022840"/>
    </source>
</evidence>
<evidence type="ECO:0000256" key="6">
    <source>
        <dbReference type="ARBA" id="ARBA00022741"/>
    </source>
</evidence>
<protein>
    <recommendedName>
        <fullName evidence="10">tRNA dimethylallyltransferase</fullName>
        <ecNumber evidence="10">2.5.1.75</ecNumber>
    </recommendedName>
    <alternativeName>
        <fullName evidence="10">Dimethylallyl diphosphate:tRNA dimethylallyltransferase</fullName>
        <shortName evidence="10">DMAPP:tRNA dimethylallyltransferase</shortName>
        <shortName evidence="10">DMATase</shortName>
    </alternativeName>
    <alternativeName>
        <fullName evidence="10">Isopentenyl-diphosphate:tRNA isopentenyltransferase</fullName>
        <shortName evidence="10">IPP transferase</shortName>
        <shortName evidence="10">IPPT</shortName>
        <shortName evidence="10">IPTase</shortName>
    </alternativeName>
</protein>
<comment type="similarity">
    <text evidence="3 10 13">Belongs to the IPP transferase family.</text>
</comment>
<feature type="region of interest" description="Interaction with substrate tRNA" evidence="10">
    <location>
        <begin position="197"/>
        <end position="201"/>
    </location>
</feature>
<dbReference type="AlphaFoldDB" id="A0A3M8SV21"/>
<dbReference type="GO" id="GO:0052381">
    <property type="term" value="F:tRNA dimethylallyltransferase activity"/>
    <property type="evidence" value="ECO:0007669"/>
    <property type="project" value="UniProtKB-UniRule"/>
</dbReference>
<dbReference type="SUPFAM" id="SSF52540">
    <property type="entry name" value="P-loop containing nucleoside triphosphate hydrolases"/>
    <property type="match status" value="1"/>
</dbReference>
<dbReference type="Gene3D" id="1.10.20.140">
    <property type="match status" value="1"/>
</dbReference>
<comment type="caution">
    <text evidence="15">The sequence shown here is derived from an EMBL/GenBank/DDBJ whole genome shotgun (WGS) entry which is preliminary data.</text>
</comment>
<evidence type="ECO:0000256" key="8">
    <source>
        <dbReference type="ARBA" id="ARBA00022842"/>
    </source>
</evidence>
<keyword evidence="6 10" id="KW-0547">Nucleotide-binding</keyword>
<feature type="region of interest" description="Disordered" evidence="14">
    <location>
        <begin position="1"/>
        <end position="48"/>
    </location>
</feature>
<comment type="catalytic activity">
    <reaction evidence="9 10 11">
        <text>adenosine(37) in tRNA + dimethylallyl diphosphate = N(6)-dimethylallyladenosine(37) in tRNA + diphosphate</text>
        <dbReference type="Rhea" id="RHEA:26482"/>
        <dbReference type="Rhea" id="RHEA-COMP:10162"/>
        <dbReference type="Rhea" id="RHEA-COMP:10375"/>
        <dbReference type="ChEBI" id="CHEBI:33019"/>
        <dbReference type="ChEBI" id="CHEBI:57623"/>
        <dbReference type="ChEBI" id="CHEBI:74411"/>
        <dbReference type="ChEBI" id="CHEBI:74415"/>
        <dbReference type="EC" id="2.5.1.75"/>
    </reaction>
</comment>
<dbReference type="HAMAP" id="MF_00185">
    <property type="entry name" value="IPP_trans"/>
    <property type="match status" value="1"/>
</dbReference>
<keyword evidence="8 10" id="KW-0460">Magnesium</keyword>
<evidence type="ECO:0000256" key="5">
    <source>
        <dbReference type="ARBA" id="ARBA00022694"/>
    </source>
</evidence>
<accession>A0A3M8SV21</accession>
<organism evidence="15 16">
    <name type="scientific">Montanilutibacter psychrotolerans</name>
    <dbReference type="NCBI Taxonomy" id="1327343"/>
    <lineage>
        <taxon>Bacteria</taxon>
        <taxon>Pseudomonadati</taxon>
        <taxon>Pseudomonadota</taxon>
        <taxon>Gammaproteobacteria</taxon>
        <taxon>Lysobacterales</taxon>
        <taxon>Lysobacteraceae</taxon>
        <taxon>Montanilutibacter</taxon>
    </lineage>
</organism>
<dbReference type="EC" id="2.5.1.75" evidence="10"/>
<reference evidence="15 16" key="1">
    <citation type="submission" date="2018-11" db="EMBL/GenBank/DDBJ databases">
        <title>Lysobacter cryohumiis sp. nov., isolated from soil in the Tianshan Mountains, Xinjiang, China.</title>
        <authorList>
            <person name="Luo Y."/>
            <person name="Sheng H."/>
        </authorList>
    </citation>
    <scope>NUCLEOTIDE SEQUENCE [LARGE SCALE GENOMIC DNA]</scope>
    <source>
        <strain evidence="15 16">ZS60</strain>
    </source>
</reference>
<comment type="function">
    <text evidence="2 10 12">Catalyzes the transfer of a dimethylallyl group onto the adenine at position 37 in tRNAs that read codons beginning with uridine, leading to the formation of N6-(dimethylallyl)adenosine (i(6)A).</text>
</comment>
<evidence type="ECO:0000256" key="11">
    <source>
        <dbReference type="RuleBase" id="RU003783"/>
    </source>
</evidence>
<gene>
    <name evidence="10 15" type="primary">miaA</name>
    <name evidence="15" type="ORF">EER27_13730</name>
</gene>
<evidence type="ECO:0000256" key="2">
    <source>
        <dbReference type="ARBA" id="ARBA00003213"/>
    </source>
</evidence>
<feature type="compositionally biased region" description="Gly residues" evidence="14">
    <location>
        <begin position="1"/>
        <end position="12"/>
    </location>
</feature>
<dbReference type="InterPro" id="IPR027417">
    <property type="entry name" value="P-loop_NTPase"/>
</dbReference>
<keyword evidence="5 10" id="KW-0819">tRNA processing</keyword>
<feature type="binding site" evidence="10">
    <location>
        <begin position="48"/>
        <end position="55"/>
    </location>
    <ligand>
        <name>ATP</name>
        <dbReference type="ChEBI" id="CHEBI:30616"/>
    </ligand>
</feature>
<evidence type="ECO:0000313" key="15">
    <source>
        <dbReference type="EMBL" id="RNF82562.1"/>
    </source>
</evidence>
<keyword evidence="16" id="KW-1185">Reference proteome</keyword>
<feature type="region of interest" description="Interaction with substrate tRNA" evidence="10">
    <location>
        <begin position="73"/>
        <end position="76"/>
    </location>
</feature>
<evidence type="ECO:0000313" key="16">
    <source>
        <dbReference type="Proteomes" id="UP000267049"/>
    </source>
</evidence>
<sequence length="350" mass="37889">MTAATGAGGSGPQGQTTAPGVPVARLPEASPSRDDSSQRRPPAIALMGPTASGKTALALDWAARLGGEIVSVDSALVYRGLDIGAAKPGADELAAVPHHLIDVRDPWQPYSAAEFASDARAAIDGIVARGRVPILAGGTGLYFHALLQGLSAMPEADATVRAQIEAEAGERSWATLHAELSRIDPRAAARIHATDAQRIQRALEVYRLSGRTISDWRDAPSPQARLPCRVLKLVLVPHERALLHQRIEQRFDAMLAGGFLDEVRGLRALPQLRSHPRPLDLPAMRAVGYRQAWEHLDGRIDAATFRDQGIFATRQLARRQLTWLRGELDARQFDPQRQRAELDAALSAFI</sequence>
<dbReference type="PANTHER" id="PTHR11088">
    <property type="entry name" value="TRNA DIMETHYLALLYLTRANSFERASE"/>
    <property type="match status" value="1"/>
</dbReference>
<proteinExistence type="inferred from homology"/>
<keyword evidence="4 10" id="KW-0808">Transferase</keyword>
<dbReference type="GO" id="GO:0006400">
    <property type="term" value="P:tRNA modification"/>
    <property type="evidence" value="ECO:0007669"/>
    <property type="project" value="TreeGrafter"/>
</dbReference>
<comment type="caution">
    <text evidence="10">Lacks conserved residue(s) required for the propagation of feature annotation.</text>
</comment>
<evidence type="ECO:0000256" key="3">
    <source>
        <dbReference type="ARBA" id="ARBA00005842"/>
    </source>
</evidence>
<dbReference type="Gene3D" id="3.40.50.300">
    <property type="entry name" value="P-loop containing nucleotide triphosphate hydrolases"/>
    <property type="match status" value="1"/>
</dbReference>
<dbReference type="OrthoDB" id="9776390at2"/>
<feature type="binding site" evidence="10">
    <location>
        <begin position="50"/>
        <end position="55"/>
    </location>
    <ligand>
        <name>substrate</name>
    </ligand>
</feature>
<name>A0A3M8SV21_9GAMM</name>
<dbReference type="Pfam" id="PF01715">
    <property type="entry name" value="IPPT"/>
    <property type="match status" value="1"/>
</dbReference>
<dbReference type="InterPro" id="IPR018022">
    <property type="entry name" value="IPT"/>
</dbReference>
<dbReference type="CDD" id="cd02019">
    <property type="entry name" value="NK"/>
    <property type="match status" value="1"/>
</dbReference>
<dbReference type="NCBIfam" id="TIGR00174">
    <property type="entry name" value="miaA"/>
    <property type="match status" value="1"/>
</dbReference>
<dbReference type="PANTHER" id="PTHR11088:SF60">
    <property type="entry name" value="TRNA DIMETHYLALLYLTRANSFERASE"/>
    <property type="match status" value="1"/>
</dbReference>
<dbReference type="GO" id="GO:0005524">
    <property type="term" value="F:ATP binding"/>
    <property type="evidence" value="ECO:0007669"/>
    <property type="project" value="UniProtKB-UniRule"/>
</dbReference>
<keyword evidence="7 10" id="KW-0067">ATP-binding</keyword>
<evidence type="ECO:0000256" key="4">
    <source>
        <dbReference type="ARBA" id="ARBA00022679"/>
    </source>
</evidence>
<comment type="cofactor">
    <cofactor evidence="1 10">
        <name>Mg(2+)</name>
        <dbReference type="ChEBI" id="CHEBI:18420"/>
    </cofactor>
</comment>
<feature type="site" description="Interaction with substrate tRNA" evidence="10">
    <location>
        <position position="161"/>
    </location>
</feature>
<evidence type="ECO:0000256" key="12">
    <source>
        <dbReference type="RuleBase" id="RU003784"/>
    </source>
</evidence>
<dbReference type="FunFam" id="1.10.20.140:FF:000001">
    <property type="entry name" value="tRNA dimethylallyltransferase"/>
    <property type="match status" value="1"/>
</dbReference>
<dbReference type="Proteomes" id="UP000267049">
    <property type="component" value="Unassembled WGS sequence"/>
</dbReference>
<evidence type="ECO:0000256" key="13">
    <source>
        <dbReference type="RuleBase" id="RU003785"/>
    </source>
</evidence>
<dbReference type="EMBL" id="RIBS01000007">
    <property type="protein sequence ID" value="RNF82562.1"/>
    <property type="molecule type" value="Genomic_DNA"/>
</dbReference>
<evidence type="ECO:0000256" key="10">
    <source>
        <dbReference type="HAMAP-Rule" id="MF_00185"/>
    </source>
</evidence>
<dbReference type="InterPro" id="IPR039657">
    <property type="entry name" value="Dimethylallyltransferase"/>
</dbReference>
<evidence type="ECO:0000256" key="14">
    <source>
        <dbReference type="SAM" id="MobiDB-lite"/>
    </source>
</evidence>
<feature type="site" description="Interaction with substrate tRNA" evidence="10">
    <location>
        <position position="139"/>
    </location>
</feature>
<evidence type="ECO:0000256" key="9">
    <source>
        <dbReference type="ARBA" id="ARBA00049563"/>
    </source>
</evidence>